<evidence type="ECO:0000256" key="1">
    <source>
        <dbReference type="ARBA" id="ARBA00004196"/>
    </source>
</evidence>
<dbReference type="InterPro" id="IPR050490">
    <property type="entry name" value="Bact_solute-bd_prot1"/>
</dbReference>
<sequence>MKKVIRNGLLLIVTLTASITLAGCGQQRTSQSTRVTVTFWHGMTGHNKTVLQGLVQDFNRSQSTYRVVANGQGTFSNLQQKIMTAAKSKTLPTIAQTSYTNVPNYVKGGLIAPFNTDLSAKELAGIQPAFLKAGQYQGKQYALPFSKSVRIMYYNQRLLKQLNLKVPTTWKAVQHVGQVAQQHGLTGLALDRAYLGELNDLAHAAGQPLVTTNLKVNAAAPQTVDAVQPLAHMLKTGTAKTAGADNYGNVRFLKGRTVLYCGSSAALGLIQASAPKNFQWGTTQTPSYQGQRANCVAGNDLVRFKTGTKAQRQGGAAFIKYLLQNRQTIRWATQTGYLPVTTAAATTASYQRYLKKHPKFKAAASELKTSYTDPAFLGYSQYLTALQTTADDLAVKHVAAATTLNKLQQTTETIIKTNQN</sequence>
<dbReference type="PROSITE" id="PS51257">
    <property type="entry name" value="PROKAR_LIPOPROTEIN"/>
    <property type="match status" value="1"/>
</dbReference>
<feature type="chain" id="PRO_5046044272" evidence="5">
    <location>
        <begin position="23"/>
        <end position="420"/>
    </location>
</feature>
<proteinExistence type="inferred from homology"/>
<accession>A0ABV5WT30</accession>
<comment type="caution">
    <text evidence="6">The sequence shown here is derived from an EMBL/GenBank/DDBJ whole genome shotgun (WGS) entry which is preliminary data.</text>
</comment>
<protein>
    <submittedName>
        <fullName evidence="6">Extracellular solute-binding protein</fullName>
    </submittedName>
</protein>
<dbReference type="Pfam" id="PF13416">
    <property type="entry name" value="SBP_bac_8"/>
    <property type="match status" value="1"/>
</dbReference>
<gene>
    <name evidence="6" type="ORF">ACFFLI_04200</name>
</gene>
<dbReference type="PANTHER" id="PTHR43649">
    <property type="entry name" value="ARABINOSE-BINDING PROTEIN-RELATED"/>
    <property type="match status" value="1"/>
</dbReference>
<dbReference type="SUPFAM" id="SSF53850">
    <property type="entry name" value="Periplasmic binding protein-like II"/>
    <property type="match status" value="1"/>
</dbReference>
<evidence type="ECO:0000256" key="2">
    <source>
        <dbReference type="ARBA" id="ARBA00008520"/>
    </source>
</evidence>
<keyword evidence="7" id="KW-1185">Reference proteome</keyword>
<keyword evidence="4 5" id="KW-0732">Signal</keyword>
<dbReference type="Proteomes" id="UP001589691">
    <property type="component" value="Unassembled WGS sequence"/>
</dbReference>
<organism evidence="6 7">
    <name type="scientific">Lactiplantibacillus modestisalitolerans</name>
    <dbReference type="NCBI Taxonomy" id="1457219"/>
    <lineage>
        <taxon>Bacteria</taxon>
        <taxon>Bacillati</taxon>
        <taxon>Bacillota</taxon>
        <taxon>Bacilli</taxon>
        <taxon>Lactobacillales</taxon>
        <taxon>Lactobacillaceae</taxon>
        <taxon>Lactiplantibacillus</taxon>
    </lineage>
</organism>
<dbReference type="RefSeq" id="WP_137642436.1">
    <property type="nucleotide sequence ID" value="NZ_BJEA01000008.1"/>
</dbReference>
<keyword evidence="3" id="KW-0813">Transport</keyword>
<feature type="signal peptide" evidence="5">
    <location>
        <begin position="1"/>
        <end position="22"/>
    </location>
</feature>
<dbReference type="EMBL" id="JBHLZY010000009">
    <property type="protein sequence ID" value="MFB9769077.1"/>
    <property type="molecule type" value="Genomic_DNA"/>
</dbReference>
<evidence type="ECO:0000256" key="5">
    <source>
        <dbReference type="SAM" id="SignalP"/>
    </source>
</evidence>
<evidence type="ECO:0000256" key="4">
    <source>
        <dbReference type="ARBA" id="ARBA00022729"/>
    </source>
</evidence>
<evidence type="ECO:0000256" key="3">
    <source>
        <dbReference type="ARBA" id="ARBA00022448"/>
    </source>
</evidence>
<evidence type="ECO:0000313" key="6">
    <source>
        <dbReference type="EMBL" id="MFB9769077.1"/>
    </source>
</evidence>
<comment type="subcellular location">
    <subcellularLocation>
        <location evidence="1">Cell envelope</location>
    </subcellularLocation>
</comment>
<name>A0ABV5WT30_9LACO</name>
<evidence type="ECO:0000313" key="7">
    <source>
        <dbReference type="Proteomes" id="UP001589691"/>
    </source>
</evidence>
<dbReference type="PANTHER" id="PTHR43649:SF31">
    <property type="entry name" value="SN-GLYCEROL-3-PHOSPHATE-BINDING PERIPLASMIC PROTEIN UGPB"/>
    <property type="match status" value="1"/>
</dbReference>
<dbReference type="InterPro" id="IPR006059">
    <property type="entry name" value="SBP"/>
</dbReference>
<reference evidence="6 7" key="1">
    <citation type="submission" date="2024-09" db="EMBL/GenBank/DDBJ databases">
        <authorList>
            <person name="Sun Q."/>
            <person name="Mori K."/>
        </authorList>
    </citation>
    <scope>NUCLEOTIDE SEQUENCE [LARGE SCALE GENOMIC DNA]</scope>
    <source>
        <strain evidence="6 7">TBRC 4576</strain>
    </source>
</reference>
<dbReference type="Gene3D" id="3.40.190.10">
    <property type="entry name" value="Periplasmic binding protein-like II"/>
    <property type="match status" value="2"/>
</dbReference>
<comment type="similarity">
    <text evidence="2">Belongs to the bacterial solute-binding protein 1 family.</text>
</comment>